<keyword evidence="2" id="KW-1185">Reference proteome</keyword>
<gene>
    <name evidence="1" type="ORF">OB69_13150</name>
</gene>
<dbReference type="Proteomes" id="UP000036908">
    <property type="component" value="Unassembled WGS sequence"/>
</dbReference>
<dbReference type="RefSeq" id="WP_053224198.1">
    <property type="nucleotide sequence ID" value="NZ_JSVA01000014.1"/>
</dbReference>
<accession>A0A0L8AIT7</accession>
<evidence type="ECO:0000313" key="2">
    <source>
        <dbReference type="Proteomes" id="UP000036908"/>
    </source>
</evidence>
<reference evidence="2" key="1">
    <citation type="submission" date="2014-11" db="EMBL/GenBank/DDBJ databases">
        <title>Genome sequencing of Roseivirga sp. D-25.</title>
        <authorList>
            <person name="Selvaratnam C."/>
            <person name="Thevarajoo S."/>
            <person name="Goh K.M."/>
            <person name="Eee R."/>
            <person name="Chan K.-G."/>
            <person name="Chong C.S."/>
        </authorList>
    </citation>
    <scope>NUCLEOTIDE SEQUENCE [LARGE SCALE GENOMIC DNA]</scope>
    <source>
        <strain evidence="2">D-25</strain>
    </source>
</reference>
<comment type="caution">
    <text evidence="1">The sequence shown here is derived from an EMBL/GenBank/DDBJ whole genome shotgun (WGS) entry which is preliminary data.</text>
</comment>
<evidence type="ECO:0000313" key="1">
    <source>
        <dbReference type="EMBL" id="KOF02358.1"/>
    </source>
</evidence>
<protein>
    <submittedName>
        <fullName evidence="1">Uncharacterized protein</fullName>
    </submittedName>
</protein>
<sequence>MPREFDSFIIVPEFTENPLKEYHDYIGAKIENNPEMALLRFKGIIASFIHDATEKEEKTIEYFEKPNTGFKSNIQKALYKIDKGLIINSNIFLDTISILPEENETYHLARITFVTQNKDLSIYSYGPEIVSINK</sequence>
<dbReference type="OrthoDB" id="1495533at2"/>
<name>A0A0L8AIT7_9BACT</name>
<dbReference type="PATRIC" id="fig|1566026.4.peg.928"/>
<dbReference type="EMBL" id="JSVA01000014">
    <property type="protein sequence ID" value="KOF02358.1"/>
    <property type="molecule type" value="Genomic_DNA"/>
</dbReference>
<proteinExistence type="predicted"/>
<organism evidence="1 2">
    <name type="scientific">Roseivirga seohaensis subsp. aquiponti</name>
    <dbReference type="NCBI Taxonomy" id="1566026"/>
    <lineage>
        <taxon>Bacteria</taxon>
        <taxon>Pseudomonadati</taxon>
        <taxon>Bacteroidota</taxon>
        <taxon>Cytophagia</taxon>
        <taxon>Cytophagales</taxon>
        <taxon>Roseivirgaceae</taxon>
        <taxon>Roseivirga</taxon>
    </lineage>
</organism>
<dbReference type="AlphaFoldDB" id="A0A0L8AIT7"/>